<dbReference type="PANTHER" id="PTHR43304:SF1">
    <property type="entry name" value="PAC DOMAIN-CONTAINING PROTEIN"/>
    <property type="match status" value="1"/>
</dbReference>
<dbReference type="EMBL" id="FNKQ01000002">
    <property type="protein sequence ID" value="SDQ44076.1"/>
    <property type="molecule type" value="Genomic_DNA"/>
</dbReference>
<evidence type="ECO:0000256" key="7">
    <source>
        <dbReference type="SAM" id="Phobius"/>
    </source>
</evidence>
<dbReference type="EMBL" id="QQST01000001">
    <property type="protein sequence ID" value="RDI70544.1"/>
    <property type="molecule type" value="Genomic_DNA"/>
</dbReference>
<accession>A0A1H1AY33</accession>
<feature type="coiled-coil region" evidence="6">
    <location>
        <begin position="130"/>
        <end position="164"/>
    </location>
</feature>
<dbReference type="Gene3D" id="1.10.287.130">
    <property type="match status" value="1"/>
</dbReference>
<dbReference type="PANTHER" id="PTHR43304">
    <property type="entry name" value="PHYTOCHROME-LIKE PROTEIN CPH1"/>
    <property type="match status" value="1"/>
</dbReference>
<feature type="transmembrane region" description="Helical" evidence="7">
    <location>
        <begin position="12"/>
        <end position="31"/>
    </location>
</feature>
<dbReference type="OrthoDB" id="3369at2157"/>
<organism evidence="10 11">
    <name type="scientific">Halopelagius longus</name>
    <dbReference type="NCBI Taxonomy" id="1236180"/>
    <lineage>
        <taxon>Archaea</taxon>
        <taxon>Methanobacteriati</taxon>
        <taxon>Methanobacteriota</taxon>
        <taxon>Stenosarchaea group</taxon>
        <taxon>Halobacteria</taxon>
        <taxon>Halobacteriales</taxon>
        <taxon>Haloferacaceae</taxon>
    </lineage>
</organism>
<dbReference type="SMART" id="SM00388">
    <property type="entry name" value="HisKA"/>
    <property type="match status" value="1"/>
</dbReference>
<evidence type="ECO:0000256" key="3">
    <source>
        <dbReference type="ARBA" id="ARBA00022553"/>
    </source>
</evidence>
<dbReference type="SUPFAM" id="SSF55874">
    <property type="entry name" value="ATPase domain of HSP90 chaperone/DNA topoisomerase II/histidine kinase"/>
    <property type="match status" value="1"/>
</dbReference>
<dbReference type="InterPro" id="IPR004358">
    <property type="entry name" value="Sig_transdc_His_kin-like_C"/>
</dbReference>
<evidence type="ECO:0000313" key="11">
    <source>
        <dbReference type="Proteomes" id="UP000199289"/>
    </source>
</evidence>
<keyword evidence="12" id="KW-1185">Reference proteome</keyword>
<evidence type="ECO:0000256" key="5">
    <source>
        <dbReference type="ARBA" id="ARBA00022777"/>
    </source>
</evidence>
<dbReference type="InterPro" id="IPR036890">
    <property type="entry name" value="HATPase_C_sf"/>
</dbReference>
<dbReference type="InterPro" id="IPR031623">
    <property type="entry name" value="HisKA_4TM"/>
</dbReference>
<dbReference type="SUPFAM" id="SSF47384">
    <property type="entry name" value="Homodimeric domain of signal transducing histidine kinase"/>
    <property type="match status" value="1"/>
</dbReference>
<dbReference type="PRINTS" id="PR00344">
    <property type="entry name" value="BCTRLSENSOR"/>
</dbReference>
<dbReference type="InterPro" id="IPR052162">
    <property type="entry name" value="Sensor_kinase/Photoreceptor"/>
</dbReference>
<evidence type="ECO:0000256" key="6">
    <source>
        <dbReference type="SAM" id="Coils"/>
    </source>
</evidence>
<dbReference type="RefSeq" id="WP_092535349.1">
    <property type="nucleotide sequence ID" value="NZ_FNKQ01000002.1"/>
</dbReference>
<keyword evidence="3" id="KW-0597">Phosphoprotein</keyword>
<evidence type="ECO:0000313" key="12">
    <source>
        <dbReference type="Proteomes" id="UP000255421"/>
    </source>
</evidence>
<dbReference type="SMART" id="SM00387">
    <property type="entry name" value="HATPase_c"/>
    <property type="match status" value="1"/>
</dbReference>
<dbReference type="EC" id="2.7.13.3" evidence="2"/>
<protein>
    <recommendedName>
        <fullName evidence="2">histidine kinase</fullName>
        <ecNumber evidence="2">2.7.13.3</ecNumber>
    </recommendedName>
</protein>
<dbReference type="Proteomes" id="UP000255421">
    <property type="component" value="Unassembled WGS sequence"/>
</dbReference>
<dbReference type="InterPro" id="IPR005467">
    <property type="entry name" value="His_kinase_dom"/>
</dbReference>
<dbReference type="Proteomes" id="UP000199289">
    <property type="component" value="Unassembled WGS sequence"/>
</dbReference>
<dbReference type="PROSITE" id="PS50109">
    <property type="entry name" value="HIS_KIN"/>
    <property type="match status" value="1"/>
</dbReference>
<dbReference type="Pfam" id="PF00512">
    <property type="entry name" value="HisKA"/>
    <property type="match status" value="1"/>
</dbReference>
<reference evidence="10" key="2">
    <citation type="submission" date="2016-10" db="EMBL/GenBank/DDBJ databases">
        <authorList>
            <person name="de Groot N.N."/>
        </authorList>
    </citation>
    <scope>NUCLEOTIDE SEQUENCE [LARGE SCALE GENOMIC DNA]</scope>
    <source>
        <strain evidence="10">CGMCC 1.12397</strain>
    </source>
</reference>
<comment type="catalytic activity">
    <reaction evidence="1">
        <text>ATP + protein L-histidine = ADP + protein N-phospho-L-histidine.</text>
        <dbReference type="EC" id="2.7.13.3"/>
    </reaction>
</comment>
<evidence type="ECO:0000313" key="10">
    <source>
        <dbReference type="EMBL" id="SDQ44076.1"/>
    </source>
</evidence>
<name>A0A1H1AY33_9EURY</name>
<feature type="transmembrane region" description="Helical" evidence="7">
    <location>
        <begin position="76"/>
        <end position="97"/>
    </location>
</feature>
<evidence type="ECO:0000259" key="8">
    <source>
        <dbReference type="PROSITE" id="PS50109"/>
    </source>
</evidence>
<evidence type="ECO:0000256" key="1">
    <source>
        <dbReference type="ARBA" id="ARBA00000085"/>
    </source>
</evidence>
<dbReference type="AlphaFoldDB" id="A0A1H1AY33"/>
<gene>
    <name evidence="9" type="ORF">DWB78_01735</name>
    <name evidence="10" type="ORF">SAMN05216278_1525</name>
</gene>
<feature type="transmembrane region" description="Helical" evidence="7">
    <location>
        <begin position="109"/>
        <end position="129"/>
    </location>
</feature>
<dbReference type="Pfam" id="PF02518">
    <property type="entry name" value="HATPase_c"/>
    <property type="match status" value="1"/>
</dbReference>
<sequence>MGESRMRRTPSRIIAALGALLFLSAVIHHSFEILRIDEFVGPIAALLVDGLPALGIVYAGYWLSKTDLTEENQRTVVTWCLIGLALFVTVIGLTLLIRWIEDRTVIEPQFTLLIAANVGSLAGFTAGYYKARMELEARQARRAKRELEEVNRRLEASNERLDQFAYVLSHDLREPLRMVSNYLQLLEDRYADDLDEDAREFVAFADDGADRMRSMIDSLLEYSRISTRGNPLEQTDADAVLDDALTDLQLRIAETDARVTADDLPTVRADPDQLAQVFRNLLTNALRHSGDEPPRVHIGVERLEDAWRFSVRDEGVGIDPESQDRIFQMFEQADGEEGNTGAGGVGLAICERIVDRHGGDIWVESEPGEWTTFSFTLPGAHDGEG</sequence>
<feature type="domain" description="Histidine kinase" evidence="8">
    <location>
        <begin position="167"/>
        <end position="381"/>
    </location>
</feature>
<keyword evidence="7" id="KW-0812">Transmembrane</keyword>
<dbReference type="GO" id="GO:0000155">
    <property type="term" value="F:phosphorelay sensor kinase activity"/>
    <property type="evidence" value="ECO:0007669"/>
    <property type="project" value="InterPro"/>
</dbReference>
<keyword evidence="4" id="KW-0808">Transferase</keyword>
<dbReference type="Pfam" id="PF16926">
    <property type="entry name" value="HisKA_4TM"/>
    <property type="match status" value="1"/>
</dbReference>
<keyword evidence="6" id="KW-0175">Coiled coil</keyword>
<keyword evidence="7" id="KW-1133">Transmembrane helix</keyword>
<evidence type="ECO:0000256" key="2">
    <source>
        <dbReference type="ARBA" id="ARBA00012438"/>
    </source>
</evidence>
<proteinExistence type="predicted"/>
<dbReference type="CDD" id="cd00082">
    <property type="entry name" value="HisKA"/>
    <property type="match status" value="1"/>
</dbReference>
<evidence type="ECO:0000256" key="4">
    <source>
        <dbReference type="ARBA" id="ARBA00022679"/>
    </source>
</evidence>
<dbReference type="InterPro" id="IPR003661">
    <property type="entry name" value="HisK_dim/P_dom"/>
</dbReference>
<reference evidence="9 12" key="3">
    <citation type="submission" date="2018-07" db="EMBL/GenBank/DDBJ databases">
        <title>Genome sequence of extremly halophilic archaeon Halopelagius longus strain BC12-B1.</title>
        <authorList>
            <person name="Zhang X."/>
        </authorList>
    </citation>
    <scope>NUCLEOTIDE SEQUENCE [LARGE SCALE GENOMIC DNA]</scope>
    <source>
        <strain evidence="9 12">BC12-B1</strain>
    </source>
</reference>
<dbReference type="InterPro" id="IPR003594">
    <property type="entry name" value="HATPase_dom"/>
</dbReference>
<feature type="transmembrane region" description="Helical" evidence="7">
    <location>
        <begin position="43"/>
        <end position="64"/>
    </location>
</feature>
<evidence type="ECO:0000313" key="9">
    <source>
        <dbReference type="EMBL" id="RDI70544.1"/>
    </source>
</evidence>
<keyword evidence="5 10" id="KW-0418">Kinase</keyword>
<keyword evidence="7" id="KW-0472">Membrane</keyword>
<dbReference type="InterPro" id="IPR036097">
    <property type="entry name" value="HisK_dim/P_sf"/>
</dbReference>
<dbReference type="FunFam" id="3.30.565.10:FF:000006">
    <property type="entry name" value="Sensor histidine kinase WalK"/>
    <property type="match status" value="1"/>
</dbReference>
<dbReference type="Gene3D" id="3.30.565.10">
    <property type="entry name" value="Histidine kinase-like ATPase, C-terminal domain"/>
    <property type="match status" value="1"/>
</dbReference>
<reference evidence="11" key="1">
    <citation type="submission" date="2016-10" db="EMBL/GenBank/DDBJ databases">
        <authorList>
            <person name="Varghese N."/>
            <person name="Submissions S."/>
        </authorList>
    </citation>
    <scope>NUCLEOTIDE SEQUENCE [LARGE SCALE GENOMIC DNA]</scope>
    <source>
        <strain evidence="11">CGMCC 1.12397</strain>
    </source>
</reference>